<name>A0AAV4V144_CAEEX</name>
<keyword evidence="2" id="KW-1185">Reference proteome</keyword>
<evidence type="ECO:0000313" key="1">
    <source>
        <dbReference type="EMBL" id="GIY63763.1"/>
    </source>
</evidence>
<dbReference type="EMBL" id="BPLR01013783">
    <property type="protein sequence ID" value="GIY63763.1"/>
    <property type="molecule type" value="Genomic_DNA"/>
</dbReference>
<organism evidence="1 2">
    <name type="scientific">Caerostris extrusa</name>
    <name type="common">Bark spider</name>
    <name type="synonym">Caerostris bankana</name>
    <dbReference type="NCBI Taxonomy" id="172846"/>
    <lineage>
        <taxon>Eukaryota</taxon>
        <taxon>Metazoa</taxon>
        <taxon>Ecdysozoa</taxon>
        <taxon>Arthropoda</taxon>
        <taxon>Chelicerata</taxon>
        <taxon>Arachnida</taxon>
        <taxon>Araneae</taxon>
        <taxon>Araneomorphae</taxon>
        <taxon>Entelegynae</taxon>
        <taxon>Araneoidea</taxon>
        <taxon>Araneidae</taxon>
        <taxon>Caerostris</taxon>
    </lineage>
</organism>
<dbReference type="AlphaFoldDB" id="A0AAV4V144"/>
<dbReference type="Proteomes" id="UP001054945">
    <property type="component" value="Unassembled WGS sequence"/>
</dbReference>
<accession>A0AAV4V144</accession>
<evidence type="ECO:0000313" key="2">
    <source>
        <dbReference type="Proteomes" id="UP001054945"/>
    </source>
</evidence>
<reference evidence="1 2" key="1">
    <citation type="submission" date="2021-06" db="EMBL/GenBank/DDBJ databases">
        <title>Caerostris extrusa draft genome.</title>
        <authorList>
            <person name="Kono N."/>
            <person name="Arakawa K."/>
        </authorList>
    </citation>
    <scope>NUCLEOTIDE SEQUENCE [LARGE SCALE GENOMIC DNA]</scope>
</reference>
<protein>
    <submittedName>
        <fullName evidence="1">Uncharacterized protein</fullName>
    </submittedName>
</protein>
<sequence length="75" mass="8403">MASINVKVPPNENCSPFIKITFKLGIHWNTGAYSTPVLNPLMHSFISALPFEVEHSGTNVRGAALLMYPREPRHR</sequence>
<comment type="caution">
    <text evidence="1">The sequence shown here is derived from an EMBL/GenBank/DDBJ whole genome shotgun (WGS) entry which is preliminary data.</text>
</comment>
<proteinExistence type="predicted"/>
<gene>
    <name evidence="1" type="ORF">CEXT_657371</name>
</gene>